<dbReference type="Proteomes" id="UP000319411">
    <property type="component" value="Chromosome"/>
</dbReference>
<organism evidence="1 2">
    <name type="scientific">Candidatus Pantoea soli</name>
    <dbReference type="NCBI Taxonomy" id="3098669"/>
    <lineage>
        <taxon>Bacteria</taxon>
        <taxon>Pseudomonadati</taxon>
        <taxon>Pseudomonadota</taxon>
        <taxon>Gammaproteobacteria</taxon>
        <taxon>Enterobacterales</taxon>
        <taxon>Erwiniaceae</taxon>
        <taxon>Pantoea</taxon>
    </lineage>
</organism>
<dbReference type="EMBL" id="CP032702">
    <property type="protein sequence ID" value="QDY41889.1"/>
    <property type="molecule type" value="Genomic_DNA"/>
</dbReference>
<dbReference type="AlphaFoldDB" id="A0A518XCH9"/>
<reference evidence="1 2" key="1">
    <citation type="submission" date="2018-10" db="EMBL/GenBank/DDBJ databases">
        <title>Genome Sequencing of Pantoea dispersa DSM 32899.</title>
        <authorList>
            <person name="Nawrath M."/>
            <person name="Ottenheim C."/>
            <person name="Wilm A."/>
            <person name="Zimmermann W."/>
            <person name="Wu J.C."/>
        </authorList>
    </citation>
    <scope>NUCLEOTIDE SEQUENCE [LARGE SCALE GENOMIC DNA]</scope>
    <source>
        <strain evidence="1 2">DSM 32899</strain>
    </source>
</reference>
<sequence length="215" mass="22876">MTIACLHTAASNIALFDAAAAACGARSSALSHLVMPHWLEEAEQSGGMTSQQQQRLAQWLRTLLPWFDAILITCSTLGAVADDFPAGPAGCPVYRTDRMLAQAVHQLQGRTQVLCAAESTLASTRRLFCPPALPLASQPAVQLIPGAWAAFKAGRQDEYHVLIAAAVREARQQGADHVALAQVSMAAALPHIDAASQPLTIPRLALAQVFAQRPR</sequence>
<dbReference type="OrthoDB" id="6497321at2"/>
<evidence type="ECO:0000313" key="1">
    <source>
        <dbReference type="EMBL" id="QDY41889.1"/>
    </source>
</evidence>
<gene>
    <name evidence="1" type="ORF">D8B20_08300</name>
</gene>
<keyword evidence="2" id="KW-1185">Reference proteome</keyword>
<proteinExistence type="predicted"/>
<name>A0A518XCH9_9GAMM</name>
<dbReference type="KEGG" id="pdis:D8B20_08300"/>
<dbReference type="RefSeq" id="WP_145888418.1">
    <property type="nucleotide sequence ID" value="NZ_CP032702.1"/>
</dbReference>
<evidence type="ECO:0000313" key="2">
    <source>
        <dbReference type="Proteomes" id="UP000319411"/>
    </source>
</evidence>
<accession>A0A518XCH9</accession>
<protein>
    <submittedName>
        <fullName evidence="1">Glutamate racemase</fullName>
    </submittedName>
</protein>